<protein>
    <submittedName>
        <fullName evidence="1">Uncharacterized protein</fullName>
    </submittedName>
</protein>
<gene>
    <name evidence="1" type="ORF">Pint_21306</name>
</gene>
<name>A0ACC0X7Y5_9ROSI</name>
<accession>A0ACC0X7Y5</accession>
<sequence length="287" mass="32177">MCINFLSAYIVEIENRSIIGPVSFVADLGGLYCFSIGIFFYLLVQCEFRIKKLRNEDSILRRIRNRRKAQEHWDKVISFLPDELRKYVMYTWDCKTLQNDYEDTENGSTCCNPRVPSLHSNGTFNKSRSSRKRSQKKGMDTISFNKKSNLPSEKNTIPECTKTEEVESCVTGTAAYPEGTLSLPKGEPPLNSEVGSSEKGGKKHYCSSDKGDVSQPQAVALGDDNIIPPPPPLVVKAGSEVEMSEIQKNFQQLYDFNVMLRDKLVATQSLLHDLAVKSSSPVAESET</sequence>
<evidence type="ECO:0000313" key="1">
    <source>
        <dbReference type="EMBL" id="KAJ0013360.1"/>
    </source>
</evidence>
<dbReference type="Proteomes" id="UP001163603">
    <property type="component" value="Chromosome 13"/>
</dbReference>
<dbReference type="EMBL" id="CM047748">
    <property type="protein sequence ID" value="KAJ0013360.1"/>
    <property type="molecule type" value="Genomic_DNA"/>
</dbReference>
<keyword evidence="2" id="KW-1185">Reference proteome</keyword>
<reference evidence="2" key="1">
    <citation type="journal article" date="2023" name="G3 (Bethesda)">
        <title>Genome assembly and association tests identify interacting loci associated with vigor, precocity, and sex in interspecific pistachio rootstocks.</title>
        <authorList>
            <person name="Palmer W."/>
            <person name="Jacygrad E."/>
            <person name="Sagayaradj S."/>
            <person name="Cavanaugh K."/>
            <person name="Han R."/>
            <person name="Bertier L."/>
            <person name="Beede B."/>
            <person name="Kafkas S."/>
            <person name="Golino D."/>
            <person name="Preece J."/>
            <person name="Michelmore R."/>
        </authorList>
    </citation>
    <scope>NUCLEOTIDE SEQUENCE [LARGE SCALE GENOMIC DNA]</scope>
</reference>
<comment type="caution">
    <text evidence="1">The sequence shown here is derived from an EMBL/GenBank/DDBJ whole genome shotgun (WGS) entry which is preliminary data.</text>
</comment>
<evidence type="ECO:0000313" key="2">
    <source>
        <dbReference type="Proteomes" id="UP001163603"/>
    </source>
</evidence>
<organism evidence="1 2">
    <name type="scientific">Pistacia integerrima</name>
    <dbReference type="NCBI Taxonomy" id="434235"/>
    <lineage>
        <taxon>Eukaryota</taxon>
        <taxon>Viridiplantae</taxon>
        <taxon>Streptophyta</taxon>
        <taxon>Embryophyta</taxon>
        <taxon>Tracheophyta</taxon>
        <taxon>Spermatophyta</taxon>
        <taxon>Magnoliopsida</taxon>
        <taxon>eudicotyledons</taxon>
        <taxon>Gunneridae</taxon>
        <taxon>Pentapetalae</taxon>
        <taxon>rosids</taxon>
        <taxon>malvids</taxon>
        <taxon>Sapindales</taxon>
        <taxon>Anacardiaceae</taxon>
        <taxon>Pistacia</taxon>
    </lineage>
</organism>
<proteinExistence type="predicted"/>